<comment type="caution">
    <text evidence="1">The sequence shown here is derived from an EMBL/GenBank/DDBJ whole genome shotgun (WGS) entry which is preliminary data.</text>
</comment>
<evidence type="ECO:0000313" key="2">
    <source>
        <dbReference type="Proteomes" id="UP000683925"/>
    </source>
</evidence>
<evidence type="ECO:0000313" key="1">
    <source>
        <dbReference type="EMBL" id="CAD8139055.1"/>
    </source>
</evidence>
<dbReference type="EMBL" id="CAJJDP010000009">
    <property type="protein sequence ID" value="CAD8139055.1"/>
    <property type="molecule type" value="Genomic_DNA"/>
</dbReference>
<sequence length="81" mass="9276">MGGTKLGGYNWEANPYGNDQTYFGNFIIELVKFLEHPYCNFCFSVSWSSSRTNDILDMINFSSSICWVSSLDISTRMILIK</sequence>
<organism evidence="1 2">
    <name type="scientific">Paramecium octaurelia</name>
    <dbReference type="NCBI Taxonomy" id="43137"/>
    <lineage>
        <taxon>Eukaryota</taxon>
        <taxon>Sar</taxon>
        <taxon>Alveolata</taxon>
        <taxon>Ciliophora</taxon>
        <taxon>Intramacronucleata</taxon>
        <taxon>Oligohymenophorea</taxon>
        <taxon>Peniculida</taxon>
        <taxon>Parameciidae</taxon>
        <taxon>Paramecium</taxon>
    </lineage>
</organism>
<accession>A0A8S1SFD4</accession>
<dbReference type="AlphaFoldDB" id="A0A8S1SFD4"/>
<gene>
    <name evidence="1" type="ORF">POCTA_138.1.T0100203</name>
</gene>
<keyword evidence="2" id="KW-1185">Reference proteome</keyword>
<proteinExistence type="predicted"/>
<reference evidence="1" key="1">
    <citation type="submission" date="2021-01" db="EMBL/GenBank/DDBJ databases">
        <authorList>
            <consortium name="Genoscope - CEA"/>
            <person name="William W."/>
        </authorList>
    </citation>
    <scope>NUCLEOTIDE SEQUENCE</scope>
</reference>
<dbReference type="Proteomes" id="UP000683925">
    <property type="component" value="Unassembled WGS sequence"/>
</dbReference>
<name>A0A8S1SFD4_PAROT</name>
<protein>
    <submittedName>
        <fullName evidence="1">Uncharacterized protein</fullName>
    </submittedName>
</protein>